<keyword evidence="1" id="KW-0812">Transmembrane</keyword>
<sequence>MGGAIFGASVGGPFGALLGGIVGAFLGEAANDSKKKKDKKSG</sequence>
<protein>
    <recommendedName>
        <fullName evidence="2">Glycine zipper domain-containing protein</fullName>
    </recommendedName>
</protein>
<evidence type="ECO:0000313" key="3">
    <source>
        <dbReference type="EMBL" id="QPB85215.1"/>
    </source>
</evidence>
<proteinExistence type="predicted"/>
<evidence type="ECO:0000313" key="4">
    <source>
        <dbReference type="Proteomes" id="UP000305729"/>
    </source>
</evidence>
<feature type="domain" description="Glycine zipper" evidence="2">
    <location>
        <begin position="2"/>
        <end position="29"/>
    </location>
</feature>
<evidence type="ECO:0000259" key="2">
    <source>
        <dbReference type="Pfam" id="PF13488"/>
    </source>
</evidence>
<keyword evidence="1" id="KW-1133">Transmembrane helix</keyword>
<reference evidence="3 4" key="1">
    <citation type="submission" date="2019-10" db="EMBL/GenBank/DDBJ databases">
        <title>Pseudoalteromonas rubra S4059.</title>
        <authorList>
            <person name="Paulsen S."/>
            <person name="Wang X."/>
        </authorList>
    </citation>
    <scope>NUCLEOTIDE SEQUENCE [LARGE SCALE GENOMIC DNA]</scope>
    <source>
        <strain evidence="3 4">S4059</strain>
    </source>
</reference>
<dbReference type="Pfam" id="PF13488">
    <property type="entry name" value="Gly-zipper_Omp"/>
    <property type="match status" value="1"/>
</dbReference>
<gene>
    <name evidence="3" type="ORF">CWC22_019185</name>
</gene>
<dbReference type="Proteomes" id="UP000305729">
    <property type="component" value="Chromosome 1"/>
</dbReference>
<accession>A0A7S7YX75</accession>
<dbReference type="EMBL" id="CP045429">
    <property type="protein sequence ID" value="QPB85215.1"/>
    <property type="molecule type" value="Genomic_DNA"/>
</dbReference>
<organism evidence="3 4">
    <name type="scientific">Pseudoalteromonas rubra</name>
    <dbReference type="NCBI Taxonomy" id="43658"/>
    <lineage>
        <taxon>Bacteria</taxon>
        <taxon>Pseudomonadati</taxon>
        <taxon>Pseudomonadota</taxon>
        <taxon>Gammaproteobacteria</taxon>
        <taxon>Alteromonadales</taxon>
        <taxon>Pseudoalteromonadaceae</taxon>
        <taxon>Pseudoalteromonas</taxon>
    </lineage>
</organism>
<dbReference type="InterPro" id="IPR039567">
    <property type="entry name" value="Gly-zipper"/>
</dbReference>
<dbReference type="AlphaFoldDB" id="A0A7S7YX75"/>
<evidence type="ECO:0000256" key="1">
    <source>
        <dbReference type="SAM" id="Phobius"/>
    </source>
</evidence>
<feature type="transmembrane region" description="Helical" evidence="1">
    <location>
        <begin position="6"/>
        <end position="27"/>
    </location>
</feature>
<name>A0A7S7YX75_9GAMM</name>
<keyword evidence="1" id="KW-0472">Membrane</keyword>